<dbReference type="NCBIfam" id="TIGR00431">
    <property type="entry name" value="TruB"/>
    <property type="match status" value="1"/>
</dbReference>
<dbReference type="AlphaFoldDB" id="A0A520N1X8"/>
<evidence type="ECO:0000256" key="1">
    <source>
        <dbReference type="ARBA" id="ARBA00000385"/>
    </source>
</evidence>
<feature type="active site" description="Nucleophile" evidence="5">
    <location>
        <position position="38"/>
    </location>
</feature>
<dbReference type="EC" id="5.4.99.25" evidence="5"/>
<dbReference type="Gene3D" id="3.30.2350.10">
    <property type="entry name" value="Pseudouridine synthase"/>
    <property type="match status" value="1"/>
</dbReference>
<evidence type="ECO:0000313" key="8">
    <source>
        <dbReference type="EMBL" id="RZO27463.1"/>
    </source>
</evidence>
<evidence type="ECO:0000256" key="3">
    <source>
        <dbReference type="ARBA" id="ARBA00022694"/>
    </source>
</evidence>
<comment type="similarity">
    <text evidence="2 5">Belongs to the pseudouridine synthase TruB family. Type 1 subfamily.</text>
</comment>
<dbReference type="InterPro" id="IPR020103">
    <property type="entry name" value="PsdUridine_synth_cat_dom_sf"/>
</dbReference>
<dbReference type="HAMAP" id="MF_01080">
    <property type="entry name" value="TruB_bact"/>
    <property type="match status" value="1"/>
</dbReference>
<dbReference type="Proteomes" id="UP000319384">
    <property type="component" value="Unassembled WGS sequence"/>
</dbReference>
<feature type="domain" description="Pseudouridine synthase II N-terminal" evidence="6">
    <location>
        <begin position="23"/>
        <end position="170"/>
    </location>
</feature>
<name>A0A520N1X8_9GAMM</name>
<sequence>MNGFILVNKESGVTSNSIVQQIKKTIKAKKVGHLGTLDPLASGLLILAVNRATKFSSYFLESDKTYDVQFELGTSTDTEDSTGNIIYQSNRLPKKSEVKKILDNLIGDSMQIPPFFSALKHKGKPLYEYARKGEFITKPSRRITIKSIKNFNMNEKICSFRIHCSKGTYIRSIGRDLGNHFECGAHMRSLKRLSQGNFFLNQANIASEIEIENIINIDDAFSDFKKIIIDGEDLKKFINGVKVLDKSSESNLLRVFCKSGNFLGIGKIKNNFLQHKQLV</sequence>
<dbReference type="InterPro" id="IPR002501">
    <property type="entry name" value="PsdUridine_synth_N"/>
</dbReference>
<accession>A0A520N1X8</accession>
<comment type="catalytic activity">
    <reaction evidence="1 5">
        <text>uridine(55) in tRNA = pseudouridine(55) in tRNA</text>
        <dbReference type="Rhea" id="RHEA:42532"/>
        <dbReference type="Rhea" id="RHEA-COMP:10101"/>
        <dbReference type="Rhea" id="RHEA-COMP:10102"/>
        <dbReference type="ChEBI" id="CHEBI:65314"/>
        <dbReference type="ChEBI" id="CHEBI:65315"/>
        <dbReference type="EC" id="5.4.99.25"/>
    </reaction>
</comment>
<dbReference type="GO" id="GO:0031119">
    <property type="term" value="P:tRNA pseudouridine synthesis"/>
    <property type="evidence" value="ECO:0007669"/>
    <property type="project" value="UniProtKB-UniRule"/>
</dbReference>
<dbReference type="CDD" id="cd02573">
    <property type="entry name" value="PseudoU_synth_EcTruB"/>
    <property type="match status" value="1"/>
</dbReference>
<keyword evidence="4 5" id="KW-0413">Isomerase</keyword>
<dbReference type="PANTHER" id="PTHR13767:SF2">
    <property type="entry name" value="PSEUDOURIDYLATE SYNTHASE TRUB1"/>
    <property type="match status" value="1"/>
</dbReference>
<dbReference type="EMBL" id="SHBH01000002">
    <property type="protein sequence ID" value="RZO27463.1"/>
    <property type="molecule type" value="Genomic_DNA"/>
</dbReference>
<dbReference type="Pfam" id="PF01509">
    <property type="entry name" value="TruB_N"/>
    <property type="match status" value="1"/>
</dbReference>
<proteinExistence type="inferred from homology"/>
<protein>
    <recommendedName>
        <fullName evidence="5">tRNA pseudouridine synthase B</fullName>
        <ecNumber evidence="5">5.4.99.25</ecNumber>
    </recommendedName>
    <alternativeName>
        <fullName evidence="5">tRNA pseudouridine(55) synthase</fullName>
        <shortName evidence="5">Psi55 synthase</shortName>
    </alternativeName>
    <alternativeName>
        <fullName evidence="5">tRNA pseudouridylate synthase</fullName>
    </alternativeName>
    <alternativeName>
        <fullName evidence="5">tRNA-uridine isomerase</fullName>
    </alternativeName>
</protein>
<organism evidence="8 9">
    <name type="scientific">SAR86 cluster bacterium</name>
    <dbReference type="NCBI Taxonomy" id="2030880"/>
    <lineage>
        <taxon>Bacteria</taxon>
        <taxon>Pseudomonadati</taxon>
        <taxon>Pseudomonadota</taxon>
        <taxon>Gammaproteobacteria</taxon>
        <taxon>SAR86 cluster</taxon>
    </lineage>
</organism>
<dbReference type="Pfam" id="PF09157">
    <property type="entry name" value="TruB-C_2"/>
    <property type="match status" value="1"/>
</dbReference>
<evidence type="ECO:0000259" key="7">
    <source>
        <dbReference type="Pfam" id="PF09157"/>
    </source>
</evidence>
<feature type="domain" description="tRNA pseudouridine synthase II TruB subfamily 1 C-terminal" evidence="7">
    <location>
        <begin position="227"/>
        <end position="274"/>
    </location>
</feature>
<keyword evidence="3 5" id="KW-0819">tRNA processing</keyword>
<comment type="function">
    <text evidence="5">Responsible for synthesis of pseudouridine from uracil-55 in the psi GC loop of transfer RNAs.</text>
</comment>
<dbReference type="PANTHER" id="PTHR13767">
    <property type="entry name" value="TRNA-PSEUDOURIDINE SYNTHASE"/>
    <property type="match status" value="1"/>
</dbReference>
<dbReference type="InterPro" id="IPR014780">
    <property type="entry name" value="tRNA_psdUridine_synth_TruB"/>
</dbReference>
<dbReference type="InterPro" id="IPR015240">
    <property type="entry name" value="tRNA_sdUridine_synth_fam1_C"/>
</dbReference>
<reference evidence="8 9" key="1">
    <citation type="submission" date="2019-02" db="EMBL/GenBank/DDBJ databases">
        <title>Prokaryotic population dynamics and viral predation in marine succession experiment using metagenomics: the confinement effect.</title>
        <authorList>
            <person name="Haro-Moreno J.M."/>
            <person name="Rodriguez-Valera F."/>
            <person name="Lopez-Perez M."/>
        </authorList>
    </citation>
    <scope>NUCLEOTIDE SEQUENCE [LARGE SCALE GENOMIC DNA]</scope>
    <source>
        <strain evidence="8">MED-G162</strain>
    </source>
</reference>
<dbReference type="SUPFAM" id="SSF55120">
    <property type="entry name" value="Pseudouridine synthase"/>
    <property type="match status" value="1"/>
</dbReference>
<gene>
    <name evidence="5 8" type="primary">truB</name>
    <name evidence="8" type="ORF">EVA95_00465</name>
</gene>
<evidence type="ECO:0000259" key="6">
    <source>
        <dbReference type="Pfam" id="PF01509"/>
    </source>
</evidence>
<dbReference type="GO" id="GO:0003723">
    <property type="term" value="F:RNA binding"/>
    <property type="evidence" value="ECO:0007669"/>
    <property type="project" value="InterPro"/>
</dbReference>
<comment type="caution">
    <text evidence="8">The sequence shown here is derived from an EMBL/GenBank/DDBJ whole genome shotgun (WGS) entry which is preliminary data.</text>
</comment>
<evidence type="ECO:0000256" key="2">
    <source>
        <dbReference type="ARBA" id="ARBA00005642"/>
    </source>
</evidence>
<dbReference type="GO" id="GO:0160148">
    <property type="term" value="F:tRNA pseudouridine(55) synthase activity"/>
    <property type="evidence" value="ECO:0007669"/>
    <property type="project" value="UniProtKB-EC"/>
</dbReference>
<evidence type="ECO:0000256" key="5">
    <source>
        <dbReference type="HAMAP-Rule" id="MF_01080"/>
    </source>
</evidence>
<dbReference type="GO" id="GO:1990481">
    <property type="term" value="P:mRNA pseudouridine synthesis"/>
    <property type="evidence" value="ECO:0007669"/>
    <property type="project" value="TreeGrafter"/>
</dbReference>
<evidence type="ECO:0000313" key="9">
    <source>
        <dbReference type="Proteomes" id="UP000319384"/>
    </source>
</evidence>
<evidence type="ECO:0000256" key="4">
    <source>
        <dbReference type="ARBA" id="ARBA00023235"/>
    </source>
</evidence>